<dbReference type="Pfam" id="PF01048">
    <property type="entry name" value="PNP_UDP_1"/>
    <property type="match status" value="1"/>
</dbReference>
<dbReference type="InterPro" id="IPR000845">
    <property type="entry name" value="Nucleoside_phosphorylase_d"/>
</dbReference>
<dbReference type="GO" id="GO:0019284">
    <property type="term" value="P:L-methionine salvage from S-adenosylmethionine"/>
    <property type="evidence" value="ECO:0007669"/>
    <property type="project" value="TreeGrafter"/>
</dbReference>
<dbReference type="RefSeq" id="WP_183652726.1">
    <property type="nucleotide sequence ID" value="NZ_JACHWU010000002.1"/>
</dbReference>
<comment type="caution">
    <text evidence="3">The sequence shown here is derived from an EMBL/GenBank/DDBJ whole genome shotgun (WGS) entry which is preliminary data.</text>
</comment>
<protein>
    <submittedName>
        <fullName evidence="3">Nucleoside phosphorylase</fullName>
    </submittedName>
</protein>
<dbReference type="PANTHER" id="PTHR46832:SF1">
    <property type="entry name" value="5'-METHYLTHIOADENOSINE_S-ADENOSYLHOMOCYSTEINE NUCLEOSIDASE"/>
    <property type="match status" value="1"/>
</dbReference>
<dbReference type="AlphaFoldDB" id="A0A839S3F9"/>
<evidence type="ECO:0000313" key="4">
    <source>
        <dbReference type="Proteomes" id="UP000550714"/>
    </source>
</evidence>
<dbReference type="GO" id="GO:0008782">
    <property type="term" value="F:adenosylhomocysteine nucleosidase activity"/>
    <property type="evidence" value="ECO:0007669"/>
    <property type="project" value="TreeGrafter"/>
</dbReference>
<feature type="coiled-coil region" evidence="1">
    <location>
        <begin position="296"/>
        <end position="323"/>
    </location>
</feature>
<organism evidence="3 4">
    <name type="scientific">Prauserella isguenensis</name>
    <dbReference type="NCBI Taxonomy" id="1470180"/>
    <lineage>
        <taxon>Bacteria</taxon>
        <taxon>Bacillati</taxon>
        <taxon>Actinomycetota</taxon>
        <taxon>Actinomycetes</taxon>
        <taxon>Pseudonocardiales</taxon>
        <taxon>Pseudonocardiaceae</taxon>
        <taxon>Prauserella</taxon>
    </lineage>
</organism>
<reference evidence="3 4" key="1">
    <citation type="submission" date="2020-08" db="EMBL/GenBank/DDBJ databases">
        <title>Genomic Encyclopedia of Type Strains, Phase III (KMG-III): the genomes of soil and plant-associated and newly described type strains.</title>
        <authorList>
            <person name="Whitman W."/>
        </authorList>
    </citation>
    <scope>NUCLEOTIDE SEQUENCE [LARGE SCALE GENOMIC DNA]</scope>
    <source>
        <strain evidence="3 4">CECT 8577</strain>
    </source>
</reference>
<proteinExistence type="predicted"/>
<dbReference type="GO" id="GO:0005829">
    <property type="term" value="C:cytosol"/>
    <property type="evidence" value="ECO:0007669"/>
    <property type="project" value="TreeGrafter"/>
</dbReference>
<evidence type="ECO:0000256" key="1">
    <source>
        <dbReference type="SAM" id="Coils"/>
    </source>
</evidence>
<keyword evidence="1" id="KW-0175">Coiled coil</keyword>
<dbReference type="GO" id="GO:0008930">
    <property type="term" value="F:methylthioadenosine nucleosidase activity"/>
    <property type="evidence" value="ECO:0007669"/>
    <property type="project" value="TreeGrafter"/>
</dbReference>
<dbReference type="PANTHER" id="PTHR46832">
    <property type="entry name" value="5'-METHYLTHIOADENOSINE/S-ADENOSYLHOMOCYSTEINE NUCLEOSIDASE"/>
    <property type="match status" value="1"/>
</dbReference>
<accession>A0A839S3F9</accession>
<dbReference type="SUPFAM" id="SSF53167">
    <property type="entry name" value="Purine and uridine phosphorylases"/>
    <property type="match status" value="1"/>
</dbReference>
<gene>
    <name evidence="3" type="ORF">FHS23_002260</name>
</gene>
<dbReference type="Gene3D" id="3.40.50.1580">
    <property type="entry name" value="Nucleoside phosphorylase domain"/>
    <property type="match status" value="1"/>
</dbReference>
<dbReference type="CDD" id="cd09008">
    <property type="entry name" value="MTAN"/>
    <property type="match status" value="1"/>
</dbReference>
<name>A0A839S3F9_9PSEU</name>
<dbReference type="GO" id="GO:0009116">
    <property type="term" value="P:nucleoside metabolic process"/>
    <property type="evidence" value="ECO:0007669"/>
    <property type="project" value="InterPro"/>
</dbReference>
<keyword evidence="4" id="KW-1185">Reference proteome</keyword>
<evidence type="ECO:0000313" key="3">
    <source>
        <dbReference type="EMBL" id="MBB3051237.1"/>
    </source>
</evidence>
<dbReference type="InterPro" id="IPR035994">
    <property type="entry name" value="Nucleoside_phosphorylase_sf"/>
</dbReference>
<feature type="domain" description="Nucleoside phosphorylase" evidence="2">
    <location>
        <begin position="5"/>
        <end position="240"/>
    </location>
</feature>
<dbReference type="Proteomes" id="UP000550714">
    <property type="component" value="Unassembled WGS sequence"/>
</dbReference>
<dbReference type="EMBL" id="JACHWU010000002">
    <property type="protein sequence ID" value="MBB3051237.1"/>
    <property type="molecule type" value="Genomic_DNA"/>
</dbReference>
<sequence>MTTHTIVVLTALNSEYRAVRRHLSHLRKHRHEKGTRFELGTIPDTPHQVALGLADKGNHRAAVMAERALTEFDPLAVLFVGVAGGLLNTPLGDVVVASKVYGYHGGTSEDDGLKARPEAWQLDHGLSQLAQELGRSGGWATGIQETDRTPAVHFAPIAAGEVVQNSGTSREAVWLREHFNDARAVEMEGAGVAQAGQLNGAPVAVIRGISDHADGTKTTAADAVWQPRAADHAAAFAIRLARERAAEEEHSPMSRQHDPGPRYVQKVDGGSVAIQGSTVTNSVVAAQNTDRDVDAPTDLRRELMDLRTELEQLRARNELDAETAHAAQTELDTASATLTDPDSTKKSFVLALRRLYGVVMGVTDFAAKVATLITAAEALP</sequence>
<evidence type="ECO:0000259" key="2">
    <source>
        <dbReference type="Pfam" id="PF01048"/>
    </source>
</evidence>